<accession>A0A482Y9Y9</accession>
<organism evidence="2 3">
    <name type="scientific">Natrinema altunense</name>
    <dbReference type="NCBI Taxonomy" id="222984"/>
    <lineage>
        <taxon>Archaea</taxon>
        <taxon>Methanobacteriati</taxon>
        <taxon>Methanobacteriota</taxon>
        <taxon>Stenosarchaea group</taxon>
        <taxon>Halobacteria</taxon>
        <taxon>Halobacteriales</taxon>
        <taxon>Natrialbaceae</taxon>
        <taxon>Natrinema</taxon>
    </lineage>
</organism>
<dbReference type="STRING" id="222984.GCA_000731985_00856"/>
<evidence type="ECO:0000313" key="2">
    <source>
        <dbReference type="EMBL" id="RZH69597.1"/>
    </source>
</evidence>
<sequence>MIDRRVRWRGALAATVALTVAGIVDGNPVLLLGAVVPLVFVAYGSLSRVRVPAGLVATRSVTPTPAPPGQPVTVTLEVTNGSDRTITDLRIADGVPASIAVLEGTPRAGATLEPGDSHTVEYVVVARHGEYDFEPPQCRVRGLGVSATATTTLPVSGDRALVCRLATDAPPIEEDGSTRVGQLTADEPGTGISFHSIREYHRDDPADRIDWRHYAKRGTLATVTYDRHVSATVVLVVDARPANRVVAGRGRPTAVEYGAYAATRALSDLLDHGHDVGVAVIGTDGPGPAGCRWLEPASGPAQRRRALEFLRRVADEAAADRDSSTPRAAGGGRTKRQVRKVLELAPTTAQVALFSPVLDDPPVAAVETWRGAGLPVVLVSPDIVPSNTVSGQFEQTRRRTRLARCQATGARTVDWRRGTPLPVVIEQAFAVDARRSSRRSTGGSAGTSSTGVGGGRDDSWNGGSEDRAGSNPAADSRRWGGGE</sequence>
<gene>
    <name evidence="2" type="ORF">ELS17_09385</name>
</gene>
<proteinExistence type="predicted"/>
<dbReference type="PANTHER" id="PTHR33608">
    <property type="entry name" value="BLL2464 PROTEIN"/>
    <property type="match status" value="1"/>
</dbReference>
<reference evidence="2 3" key="1">
    <citation type="submission" date="2019-02" db="EMBL/GenBank/DDBJ databases">
        <title>Genome analysis provides insights into bioremediation potentialities and Haloocin production by Natrinema altunense strain 4.1R isolated from Chott Douz in Tunisian desert.</title>
        <authorList>
            <person name="Najjari A."/>
            <person name="Youssef N."/>
            <person name="Ben Dhia O."/>
            <person name="Ferjani R."/>
            <person name="El Hidri D."/>
            <person name="Ouzari H.I."/>
            <person name="Cherif A."/>
        </authorList>
    </citation>
    <scope>NUCLEOTIDE SEQUENCE [LARGE SCALE GENOMIC DNA]</scope>
    <source>
        <strain evidence="2 3">4.1R</strain>
    </source>
</reference>
<name>A0A482Y9Y9_9EURY</name>
<feature type="compositionally biased region" description="Basic and acidic residues" evidence="1">
    <location>
        <begin position="455"/>
        <end position="468"/>
    </location>
</feature>
<evidence type="ECO:0000256" key="1">
    <source>
        <dbReference type="SAM" id="MobiDB-lite"/>
    </source>
</evidence>
<dbReference type="EMBL" id="SHMR01000001">
    <property type="protein sequence ID" value="RZH69597.1"/>
    <property type="molecule type" value="Genomic_DNA"/>
</dbReference>
<dbReference type="Proteomes" id="UP000292704">
    <property type="component" value="Unassembled WGS sequence"/>
</dbReference>
<protein>
    <submittedName>
        <fullName evidence="2">DUF58 domain-containing protein</fullName>
    </submittedName>
</protein>
<comment type="caution">
    <text evidence="2">The sequence shown here is derived from an EMBL/GenBank/DDBJ whole genome shotgun (WGS) entry which is preliminary data.</text>
</comment>
<dbReference type="PANTHER" id="PTHR33608:SF6">
    <property type="entry name" value="BLL2464 PROTEIN"/>
    <property type="match status" value="1"/>
</dbReference>
<dbReference type="RefSeq" id="WP_130170399.1">
    <property type="nucleotide sequence ID" value="NZ_SHMR01000001.1"/>
</dbReference>
<dbReference type="OrthoDB" id="31512at2157"/>
<dbReference type="AlphaFoldDB" id="A0A482Y9Y9"/>
<evidence type="ECO:0000313" key="3">
    <source>
        <dbReference type="Proteomes" id="UP000292704"/>
    </source>
</evidence>
<feature type="compositionally biased region" description="Low complexity" evidence="1">
    <location>
        <begin position="439"/>
        <end position="450"/>
    </location>
</feature>
<feature type="region of interest" description="Disordered" evidence="1">
    <location>
        <begin position="432"/>
        <end position="483"/>
    </location>
</feature>